<sequence>MNNHNSPEGGSPESEHLNSSRNGTGHEGESPHPSELEKYQDLTREQSDELINAGKRQIAQSKANIEKGDERLRAQERELEAPWRKKIQALESIEPTGDTIEDAKAYFAAVEFDPSKLDSPDSEAYVAGDRAGMLDYFRDLVKVLARHTNPPKKWTWIGDFEAKDEEVVRNIIRAAEALEKK</sequence>
<organism evidence="2 3">
    <name type="scientific">Candidatus Doudnabacteria bacterium RIFCSPHIGHO2_01_FULL_50_11</name>
    <dbReference type="NCBI Taxonomy" id="1817828"/>
    <lineage>
        <taxon>Bacteria</taxon>
        <taxon>Candidatus Doudnaibacteriota</taxon>
    </lineage>
</organism>
<proteinExistence type="predicted"/>
<gene>
    <name evidence="2" type="ORF">A2722_03350</name>
</gene>
<dbReference type="EMBL" id="MFEO01000019">
    <property type="protein sequence ID" value="OGE89579.1"/>
    <property type="molecule type" value="Genomic_DNA"/>
</dbReference>
<evidence type="ECO:0000256" key="1">
    <source>
        <dbReference type="SAM" id="MobiDB-lite"/>
    </source>
</evidence>
<accession>A0A1F5PI81</accession>
<reference evidence="2 3" key="1">
    <citation type="journal article" date="2016" name="Nat. Commun.">
        <title>Thousands of microbial genomes shed light on interconnected biogeochemical processes in an aquifer system.</title>
        <authorList>
            <person name="Anantharaman K."/>
            <person name="Brown C.T."/>
            <person name="Hug L.A."/>
            <person name="Sharon I."/>
            <person name="Castelle C.J."/>
            <person name="Probst A.J."/>
            <person name="Thomas B.C."/>
            <person name="Singh A."/>
            <person name="Wilkins M.J."/>
            <person name="Karaoz U."/>
            <person name="Brodie E.L."/>
            <person name="Williams K.H."/>
            <person name="Hubbard S.S."/>
            <person name="Banfield J.F."/>
        </authorList>
    </citation>
    <scope>NUCLEOTIDE SEQUENCE [LARGE SCALE GENOMIC DNA]</scope>
</reference>
<feature type="region of interest" description="Disordered" evidence="1">
    <location>
        <begin position="1"/>
        <end position="49"/>
    </location>
</feature>
<protein>
    <submittedName>
        <fullName evidence="2">Uncharacterized protein</fullName>
    </submittedName>
</protein>
<comment type="caution">
    <text evidence="2">The sequence shown here is derived from an EMBL/GenBank/DDBJ whole genome shotgun (WGS) entry which is preliminary data.</text>
</comment>
<dbReference type="AlphaFoldDB" id="A0A1F5PI81"/>
<evidence type="ECO:0000313" key="2">
    <source>
        <dbReference type="EMBL" id="OGE89579.1"/>
    </source>
</evidence>
<evidence type="ECO:0000313" key="3">
    <source>
        <dbReference type="Proteomes" id="UP000178377"/>
    </source>
</evidence>
<feature type="compositionally biased region" description="Basic and acidic residues" evidence="1">
    <location>
        <begin position="13"/>
        <end position="47"/>
    </location>
</feature>
<name>A0A1F5PI81_9BACT</name>
<dbReference type="Proteomes" id="UP000178377">
    <property type="component" value="Unassembled WGS sequence"/>
</dbReference>